<dbReference type="Pfam" id="PF13306">
    <property type="entry name" value="LRR_5"/>
    <property type="match status" value="1"/>
</dbReference>
<protein>
    <recommendedName>
        <fullName evidence="4">BspA family leucine-rich repeat surface protein</fullName>
    </recommendedName>
</protein>
<evidence type="ECO:0008006" key="4">
    <source>
        <dbReference type="Google" id="ProtNLM"/>
    </source>
</evidence>
<sequence>MQIQSHVAQKGIGITLSALLAVTSFVGVPAYAQTAVAQDEPGHILSAGRWGTCDWSFDEDSGAMSIATTGACKVDPDKGNFLNGDADEIATRHAIKTAEIKNTITVLYGTEFENMFKGASAFTELKGMGNFDFSQTGSGLSIAGMFSGTNFKKADFNNLKIENNQISMAHLLDGAVCDEIDTSQIPFDKHVNSVAGMFANMRYLTSITLPEVQAEDLMNTSHMFESDYALTSVDWNIEAKDISDIAAMFADCPQLKSVDLSKMHAQAISESSFVFGSCPNLKEINLGDMQFNQLQQPALASSMFYQTGVKKITLTRSAITRFNDLYDPQELFTGTFPGTPMTKWRGENPNTKTEEERLWLHWGNQADFPDAGHIFTLTVVD</sequence>
<gene>
    <name evidence="2" type="ORF">D2E26_0545</name>
</gene>
<dbReference type="Proteomes" id="UP000287609">
    <property type="component" value="Unassembled WGS sequence"/>
</dbReference>
<dbReference type="AlphaFoldDB" id="A0A430FSY3"/>
<feature type="signal peptide" evidence="1">
    <location>
        <begin position="1"/>
        <end position="32"/>
    </location>
</feature>
<dbReference type="RefSeq" id="WP_164515834.1">
    <property type="nucleotide sequence ID" value="NZ_QXGM01000001.1"/>
</dbReference>
<dbReference type="SUPFAM" id="SSF52047">
    <property type="entry name" value="RNI-like"/>
    <property type="match status" value="1"/>
</dbReference>
<organism evidence="2 3">
    <name type="scientific">Bifidobacterium dolichotidis</name>
    <dbReference type="NCBI Taxonomy" id="2306976"/>
    <lineage>
        <taxon>Bacteria</taxon>
        <taxon>Bacillati</taxon>
        <taxon>Actinomycetota</taxon>
        <taxon>Actinomycetes</taxon>
        <taxon>Bifidobacteriales</taxon>
        <taxon>Bifidobacteriaceae</taxon>
        <taxon>Bifidobacterium</taxon>
    </lineage>
</organism>
<comment type="caution">
    <text evidence="2">The sequence shown here is derived from an EMBL/GenBank/DDBJ whole genome shotgun (WGS) entry which is preliminary data.</text>
</comment>
<dbReference type="InterPro" id="IPR026906">
    <property type="entry name" value="LRR_5"/>
</dbReference>
<keyword evidence="1" id="KW-0732">Signal</keyword>
<reference evidence="2 3" key="1">
    <citation type="submission" date="2018-09" db="EMBL/GenBank/DDBJ databases">
        <title>Characterization of the phylogenetic diversity of five novel species belonging to the genus Bifidobacterium.</title>
        <authorList>
            <person name="Lugli G.A."/>
            <person name="Duranti S."/>
            <person name="Milani C."/>
        </authorList>
    </citation>
    <scope>NUCLEOTIDE SEQUENCE [LARGE SCALE GENOMIC DNA]</scope>
    <source>
        <strain evidence="2 3">2036B</strain>
    </source>
</reference>
<dbReference type="Gene3D" id="3.80.10.10">
    <property type="entry name" value="Ribonuclease Inhibitor"/>
    <property type="match status" value="1"/>
</dbReference>
<dbReference type="InterPro" id="IPR032675">
    <property type="entry name" value="LRR_dom_sf"/>
</dbReference>
<proteinExistence type="predicted"/>
<evidence type="ECO:0000313" key="2">
    <source>
        <dbReference type="EMBL" id="RSX55982.1"/>
    </source>
</evidence>
<evidence type="ECO:0000313" key="3">
    <source>
        <dbReference type="Proteomes" id="UP000287609"/>
    </source>
</evidence>
<dbReference type="EMBL" id="QXGM01000001">
    <property type="protein sequence ID" value="RSX55982.1"/>
    <property type="molecule type" value="Genomic_DNA"/>
</dbReference>
<keyword evidence="3" id="KW-1185">Reference proteome</keyword>
<accession>A0A430FSY3</accession>
<name>A0A430FSY3_9BIFI</name>
<feature type="chain" id="PRO_5039496698" description="BspA family leucine-rich repeat surface protein" evidence="1">
    <location>
        <begin position="33"/>
        <end position="381"/>
    </location>
</feature>
<evidence type="ECO:0000256" key="1">
    <source>
        <dbReference type="SAM" id="SignalP"/>
    </source>
</evidence>